<comment type="caution">
    <text evidence="2">The sequence shown here is derived from an EMBL/GenBank/DDBJ whole genome shotgun (WGS) entry which is preliminary data.</text>
</comment>
<reference evidence="2 3" key="1">
    <citation type="journal article" date="2011" name="Stand. Genomic Sci.">
        <title>Non-contiguous finished genome sequence and contextual data of the filamentous soil bacterium Ktedonobacter racemifer type strain (SOSP1-21).</title>
        <authorList>
            <person name="Chang Y.J."/>
            <person name="Land M."/>
            <person name="Hauser L."/>
            <person name="Chertkov O."/>
            <person name="Del Rio T.G."/>
            <person name="Nolan M."/>
            <person name="Copeland A."/>
            <person name="Tice H."/>
            <person name="Cheng J.F."/>
            <person name="Lucas S."/>
            <person name="Han C."/>
            <person name="Goodwin L."/>
            <person name="Pitluck S."/>
            <person name="Ivanova N."/>
            <person name="Ovchinikova G."/>
            <person name="Pati A."/>
            <person name="Chen A."/>
            <person name="Palaniappan K."/>
            <person name="Mavromatis K."/>
            <person name="Liolios K."/>
            <person name="Brettin T."/>
            <person name="Fiebig A."/>
            <person name="Rohde M."/>
            <person name="Abt B."/>
            <person name="Goker M."/>
            <person name="Detter J.C."/>
            <person name="Woyke T."/>
            <person name="Bristow J."/>
            <person name="Eisen J.A."/>
            <person name="Markowitz V."/>
            <person name="Hugenholtz P."/>
            <person name="Kyrpides N.C."/>
            <person name="Klenk H.P."/>
            <person name="Lapidus A."/>
        </authorList>
    </citation>
    <scope>NUCLEOTIDE SEQUENCE [LARGE SCALE GENOMIC DNA]</scope>
    <source>
        <strain evidence="3">DSM 44963</strain>
    </source>
</reference>
<evidence type="ECO:0000313" key="3">
    <source>
        <dbReference type="Proteomes" id="UP000004508"/>
    </source>
</evidence>
<dbReference type="Gene3D" id="3.30.420.10">
    <property type="entry name" value="Ribonuclease H-like superfamily/Ribonuclease H"/>
    <property type="match status" value="1"/>
</dbReference>
<evidence type="ECO:0000313" key="2">
    <source>
        <dbReference type="EMBL" id="EFH86789.1"/>
    </source>
</evidence>
<dbReference type="eggNOG" id="COG3335">
    <property type="taxonomic scope" value="Bacteria"/>
</dbReference>
<dbReference type="STRING" id="485913.Krac_8104"/>
<dbReference type="InterPro" id="IPR047655">
    <property type="entry name" value="Transpos_IS630-like"/>
</dbReference>
<dbReference type="Pfam" id="PF13358">
    <property type="entry name" value="DDE_3"/>
    <property type="match status" value="1"/>
</dbReference>
<protein>
    <recommendedName>
        <fullName evidence="1">Tc1-like transposase DDE domain-containing protein</fullName>
    </recommendedName>
</protein>
<dbReference type="Proteomes" id="UP000004508">
    <property type="component" value="Unassembled WGS sequence"/>
</dbReference>
<dbReference type="InterPro" id="IPR009057">
    <property type="entry name" value="Homeodomain-like_sf"/>
</dbReference>
<dbReference type="InterPro" id="IPR036397">
    <property type="entry name" value="RNaseH_sf"/>
</dbReference>
<dbReference type="SUPFAM" id="SSF46689">
    <property type="entry name" value="Homeodomain-like"/>
    <property type="match status" value="1"/>
</dbReference>
<sequence>MRKPIFIRSLTEDEQRQIHAGLRSSNAFVLRRCQILLASARGQRAPEIAEQLGCNDQTVRNVIHDFHASGLAVLQEGSSRPHHLRTTFTEEGCQQLQDLLHRSPRDFGYDRSQWTLEMAASVSFQQGITATLVSTESVRRALSRLKTNWKRAKCWITSPDPKYLQKKIARDRLMAWASQQPTWAIGFADEVWWSRFALPHLHAWQSKQYPVRLQQQSWQKGDPDPKALACYGVLWQKGTAADPIRQDMSLRFVSGRPVSDITTQFLAWCCARLEKQGKTAWLLIWDNASWHNSKKVRSWIRQHNQEVKKEKKGVRILPFYLPTQSPWLNPIEPKWVHGKRNVVEVNGLLTANQLIERVSAYYRSPLEPRLVIPEKVA</sequence>
<dbReference type="NCBIfam" id="NF033545">
    <property type="entry name" value="transpos_IS630"/>
    <property type="match status" value="1"/>
</dbReference>
<dbReference type="Pfam" id="PF13551">
    <property type="entry name" value="HTH_29"/>
    <property type="match status" value="1"/>
</dbReference>
<organism evidence="2 3">
    <name type="scientific">Ktedonobacter racemifer DSM 44963</name>
    <dbReference type="NCBI Taxonomy" id="485913"/>
    <lineage>
        <taxon>Bacteria</taxon>
        <taxon>Bacillati</taxon>
        <taxon>Chloroflexota</taxon>
        <taxon>Ktedonobacteria</taxon>
        <taxon>Ktedonobacterales</taxon>
        <taxon>Ktedonobacteraceae</taxon>
        <taxon>Ktedonobacter</taxon>
    </lineage>
</organism>
<dbReference type="EMBL" id="ADVG01000002">
    <property type="protein sequence ID" value="EFH86789.1"/>
    <property type="molecule type" value="Genomic_DNA"/>
</dbReference>
<dbReference type="InterPro" id="IPR038717">
    <property type="entry name" value="Tc1-like_DDE_dom"/>
</dbReference>
<dbReference type="GO" id="GO:0003676">
    <property type="term" value="F:nucleic acid binding"/>
    <property type="evidence" value="ECO:0007669"/>
    <property type="project" value="InterPro"/>
</dbReference>
<accession>D6TLY9</accession>
<dbReference type="AlphaFoldDB" id="D6TLY9"/>
<keyword evidence="3" id="KW-1185">Reference proteome</keyword>
<proteinExistence type="predicted"/>
<gene>
    <name evidence="2" type="ORF">Krac_8104</name>
</gene>
<dbReference type="eggNOG" id="COG3415">
    <property type="taxonomic scope" value="Bacteria"/>
</dbReference>
<name>D6TLY9_KTERA</name>
<evidence type="ECO:0000259" key="1">
    <source>
        <dbReference type="Pfam" id="PF13358"/>
    </source>
</evidence>
<dbReference type="RefSeq" id="WP_007911377.1">
    <property type="nucleotide sequence ID" value="NZ_ADVG01000002.1"/>
</dbReference>
<feature type="domain" description="Tc1-like transposase DDE" evidence="1">
    <location>
        <begin position="264"/>
        <end position="344"/>
    </location>
</feature>
<dbReference type="InParanoid" id="D6TLY9"/>